<dbReference type="Proteomes" id="UP000288216">
    <property type="component" value="Unassembled WGS sequence"/>
</dbReference>
<reference evidence="1 2" key="1">
    <citation type="journal article" date="2018" name="Nat. Ecol. Evol.">
        <title>Shark genomes provide insights into elasmobranch evolution and the origin of vertebrates.</title>
        <authorList>
            <person name="Hara Y"/>
            <person name="Yamaguchi K"/>
            <person name="Onimaru K"/>
            <person name="Kadota M"/>
            <person name="Koyanagi M"/>
            <person name="Keeley SD"/>
            <person name="Tatsumi K"/>
            <person name="Tanaka K"/>
            <person name="Motone F"/>
            <person name="Kageyama Y"/>
            <person name="Nozu R"/>
            <person name="Adachi N"/>
            <person name="Nishimura O"/>
            <person name="Nakagawa R"/>
            <person name="Tanegashima C"/>
            <person name="Kiyatake I"/>
            <person name="Matsumoto R"/>
            <person name="Murakumo K"/>
            <person name="Nishida K"/>
            <person name="Terakita A"/>
            <person name="Kuratani S"/>
            <person name="Sato K"/>
            <person name="Hyodo S Kuraku.S."/>
        </authorList>
    </citation>
    <scope>NUCLEOTIDE SEQUENCE [LARGE SCALE GENOMIC DNA]</scope>
</reference>
<evidence type="ECO:0000313" key="1">
    <source>
        <dbReference type="EMBL" id="GCB60343.1"/>
    </source>
</evidence>
<dbReference type="AlphaFoldDB" id="A0A401NHJ2"/>
<comment type="caution">
    <text evidence="1">The sequence shown here is derived from an EMBL/GenBank/DDBJ whole genome shotgun (WGS) entry which is preliminary data.</text>
</comment>
<organism evidence="1 2">
    <name type="scientific">Scyliorhinus torazame</name>
    <name type="common">Cloudy catshark</name>
    <name type="synonym">Catulus torazame</name>
    <dbReference type="NCBI Taxonomy" id="75743"/>
    <lineage>
        <taxon>Eukaryota</taxon>
        <taxon>Metazoa</taxon>
        <taxon>Chordata</taxon>
        <taxon>Craniata</taxon>
        <taxon>Vertebrata</taxon>
        <taxon>Chondrichthyes</taxon>
        <taxon>Elasmobranchii</taxon>
        <taxon>Galeomorphii</taxon>
        <taxon>Galeoidea</taxon>
        <taxon>Carcharhiniformes</taxon>
        <taxon>Scyliorhinidae</taxon>
        <taxon>Scyliorhinus</taxon>
    </lineage>
</organism>
<evidence type="ECO:0000313" key="2">
    <source>
        <dbReference type="Proteomes" id="UP000288216"/>
    </source>
</evidence>
<proteinExistence type="predicted"/>
<dbReference type="EMBL" id="BFAA01004947">
    <property type="protein sequence ID" value="GCB60343.1"/>
    <property type="molecule type" value="Genomic_DNA"/>
</dbReference>
<sequence length="124" mass="13871">MNRKLVKAVHLKDTPGTLAAATEIIVWGGCRKTFKSFEVLQQAKRMYNTGKGPGSGGDQPQMTTLTPLEEEALMLEAHYWSQRSDRGGFEDVVGWGTLWKVLLCVPEKHEQKRASKINVKLCLV</sequence>
<gene>
    <name evidence="1" type="ORF">scyTo_0011117</name>
</gene>
<name>A0A401NHJ2_SCYTO</name>
<accession>A0A401NHJ2</accession>
<protein>
    <submittedName>
        <fullName evidence="1">Uncharacterized protein</fullName>
    </submittedName>
</protein>
<keyword evidence="2" id="KW-1185">Reference proteome</keyword>